<gene>
    <name evidence="1" type="ORF">TUBRATIS_008890</name>
</gene>
<dbReference type="InterPro" id="IPR027417">
    <property type="entry name" value="P-loop_NTPase"/>
</dbReference>
<dbReference type="VEuPathDB" id="MicrosporidiaDB:TUBRATIS_008890"/>
<organism evidence="1 2">
    <name type="scientific">Tubulinosema ratisbonensis</name>
    <dbReference type="NCBI Taxonomy" id="291195"/>
    <lineage>
        <taxon>Eukaryota</taxon>
        <taxon>Fungi</taxon>
        <taxon>Fungi incertae sedis</taxon>
        <taxon>Microsporidia</taxon>
        <taxon>Tubulinosematoidea</taxon>
        <taxon>Tubulinosematidae</taxon>
        <taxon>Tubulinosema</taxon>
    </lineage>
</organism>
<dbReference type="EMBL" id="RCSS01000178">
    <property type="protein sequence ID" value="RVD92599.1"/>
    <property type="molecule type" value="Genomic_DNA"/>
</dbReference>
<dbReference type="OrthoDB" id="2188793at2759"/>
<evidence type="ECO:0008006" key="3">
    <source>
        <dbReference type="Google" id="ProtNLM"/>
    </source>
</evidence>
<accession>A0A437ANB3</accession>
<proteinExistence type="predicted"/>
<reference evidence="1 2" key="1">
    <citation type="submission" date="2018-10" db="EMBL/GenBank/DDBJ databases">
        <title>Draft genome sequence of the microsporidian Tubulinosema ratisbonensis.</title>
        <authorList>
            <person name="Polonais V."/>
            <person name="Peyretaillade E."/>
            <person name="Niehus S."/>
            <person name="Wawrzyniak I."/>
            <person name="Franchet A."/>
            <person name="Gaspin C."/>
            <person name="Reichstadt M."/>
            <person name="Belser C."/>
            <person name="Labadie K."/>
            <person name="Delbac F."/>
            <person name="Ferrandon D."/>
        </authorList>
    </citation>
    <scope>NUCLEOTIDE SEQUENCE [LARGE SCALE GENOMIC DNA]</scope>
    <source>
        <strain evidence="1 2">Franzen</strain>
    </source>
</reference>
<evidence type="ECO:0000313" key="1">
    <source>
        <dbReference type="EMBL" id="RVD92599.1"/>
    </source>
</evidence>
<evidence type="ECO:0000313" key="2">
    <source>
        <dbReference type="Proteomes" id="UP000282876"/>
    </source>
</evidence>
<name>A0A437ANB3_9MICR</name>
<comment type="caution">
    <text evidence="1">The sequence shown here is derived from an EMBL/GenBank/DDBJ whole genome shotgun (WGS) entry which is preliminary data.</text>
</comment>
<dbReference type="Gene3D" id="3.40.50.300">
    <property type="entry name" value="P-loop containing nucleotide triphosphate hydrolases"/>
    <property type="match status" value="1"/>
</dbReference>
<sequence>MFILLFSLIIPLLLIILFINFNKKNKSKVVAFVGPRGTGKTTCLYQICKNMSVKTVPTLSNYELQYNNITIREVIPNKEKDPLLKYGVIDKNVNYFCFIKNENDIFDSKDFSVKFVSLGENKGNKNVIYLENDPKKLIKFI</sequence>
<protein>
    <recommendedName>
        <fullName evidence="3">Signal recognition particle receptor subunit beta</fullName>
    </recommendedName>
</protein>
<dbReference type="SUPFAM" id="SSF52540">
    <property type="entry name" value="P-loop containing nucleoside triphosphate hydrolases"/>
    <property type="match status" value="2"/>
</dbReference>
<keyword evidence="2" id="KW-1185">Reference proteome</keyword>
<dbReference type="Proteomes" id="UP000282876">
    <property type="component" value="Unassembled WGS sequence"/>
</dbReference>
<dbReference type="AlphaFoldDB" id="A0A437ANB3"/>